<evidence type="ECO:0000256" key="1">
    <source>
        <dbReference type="SAM" id="SignalP"/>
    </source>
</evidence>
<proteinExistence type="predicted"/>
<evidence type="ECO:0008006" key="4">
    <source>
        <dbReference type="Google" id="ProtNLM"/>
    </source>
</evidence>
<dbReference type="RefSeq" id="WP_123861787.1">
    <property type="nucleotide sequence ID" value="NZ_CP033930.1"/>
</dbReference>
<dbReference type="Proteomes" id="UP000269015">
    <property type="component" value="Chromosome"/>
</dbReference>
<name>A0AAD0YX28_CHRID</name>
<dbReference type="EMBL" id="CP033930">
    <property type="protein sequence ID" value="AZB18875.1"/>
    <property type="molecule type" value="Genomic_DNA"/>
</dbReference>
<sequence length="253" mass="27455">MKRTFRFTAGIIVFNFLTISAQVGISTTSPRTTLDIIAKIPTGTATPQVKYGLIIPNVDRARAQAMGDNTTTSTPFSTLIFVNNVTTGTAAGSAVNITAPGFYYFDTTSLPAPGLWQSIRPTNVDLYGAQLRIPPHNQYTADFTNHSNTGYDSDNWWVISKSSVNSTTNQTARMTIVYEYQGTPFNINNLYPQLTAGNNSGFPDIYTANVVALANNGTAGRTRLTVSVGRVDSSASNWQGTFFLNVLLARKLN</sequence>
<gene>
    <name evidence="2" type="ORF">EG352_14330</name>
</gene>
<protein>
    <recommendedName>
        <fullName evidence="4">C1q domain-containing protein</fullName>
    </recommendedName>
</protein>
<dbReference type="AlphaFoldDB" id="A0AAD0YX28"/>
<accession>A0AAD0YX28</accession>
<feature type="chain" id="PRO_5042223015" description="C1q domain-containing protein" evidence="1">
    <location>
        <begin position="22"/>
        <end position="253"/>
    </location>
</feature>
<feature type="signal peptide" evidence="1">
    <location>
        <begin position="1"/>
        <end position="21"/>
    </location>
</feature>
<evidence type="ECO:0000313" key="2">
    <source>
        <dbReference type="EMBL" id="AZB18875.1"/>
    </source>
</evidence>
<organism evidence="2 3">
    <name type="scientific">Chryseobacterium indologenes</name>
    <name type="common">Flavobacterium indologenes</name>
    <dbReference type="NCBI Taxonomy" id="253"/>
    <lineage>
        <taxon>Bacteria</taxon>
        <taxon>Pseudomonadati</taxon>
        <taxon>Bacteroidota</taxon>
        <taxon>Flavobacteriia</taxon>
        <taxon>Flavobacteriales</taxon>
        <taxon>Weeksellaceae</taxon>
        <taxon>Chryseobacterium group</taxon>
        <taxon>Chryseobacterium</taxon>
    </lineage>
</organism>
<keyword evidence="1" id="KW-0732">Signal</keyword>
<reference evidence="2 3" key="1">
    <citation type="submission" date="2018-11" db="EMBL/GenBank/DDBJ databases">
        <title>Proposal to divide the Flavobacteriaceae and reorganize its genera based on Amino Acid Identity values calculated from whole genome sequences.</title>
        <authorList>
            <person name="Nicholson A.C."/>
            <person name="Gulvik C.A."/>
            <person name="Whitney A.M."/>
            <person name="Humrighouse B.W."/>
            <person name="Bell M."/>
            <person name="Holmes B."/>
            <person name="Steigerwalt A.G."/>
            <person name="Villarma A."/>
            <person name="Sheth M."/>
            <person name="Batra D."/>
            <person name="Pryor J."/>
            <person name="Bernardet J.-F."/>
            <person name="Hugo C."/>
            <person name="Kampfer P."/>
            <person name="Newman J."/>
            <person name="McQuiston J.R."/>
        </authorList>
    </citation>
    <scope>NUCLEOTIDE SEQUENCE [LARGE SCALE GENOMIC DNA]</scope>
    <source>
        <strain evidence="2 3">H5559</strain>
    </source>
</reference>
<evidence type="ECO:0000313" key="3">
    <source>
        <dbReference type="Proteomes" id="UP000269015"/>
    </source>
</evidence>